<name>A0A1F6DYU7_9BACT</name>
<evidence type="ECO:0000313" key="4">
    <source>
        <dbReference type="EMBL" id="OGG66605.1"/>
    </source>
</evidence>
<gene>
    <name evidence="4" type="ORF">A3C21_02865</name>
</gene>
<reference evidence="4 5" key="1">
    <citation type="journal article" date="2016" name="Nat. Commun.">
        <title>Thousands of microbial genomes shed light on interconnected biogeochemical processes in an aquifer system.</title>
        <authorList>
            <person name="Anantharaman K."/>
            <person name="Brown C.T."/>
            <person name="Hug L.A."/>
            <person name="Sharon I."/>
            <person name="Castelle C.J."/>
            <person name="Probst A.J."/>
            <person name="Thomas B.C."/>
            <person name="Singh A."/>
            <person name="Wilkins M.J."/>
            <person name="Karaoz U."/>
            <person name="Brodie E.L."/>
            <person name="Williams K.H."/>
            <person name="Hubbard S.S."/>
            <person name="Banfield J.F."/>
        </authorList>
    </citation>
    <scope>NUCLEOTIDE SEQUENCE [LARGE SCALE GENOMIC DNA]</scope>
</reference>
<feature type="binding site" evidence="1">
    <location>
        <begin position="282"/>
        <end position="289"/>
    </location>
    <ligand>
        <name>ATP</name>
        <dbReference type="ChEBI" id="CHEBI:30616"/>
    </ligand>
</feature>
<accession>A0A1F6DYU7</accession>
<dbReference type="AlphaFoldDB" id="A0A1F6DYU7"/>
<dbReference type="InterPro" id="IPR040198">
    <property type="entry name" value="Fido_containing"/>
</dbReference>
<comment type="caution">
    <text evidence="4">The sequence shown here is derived from an EMBL/GenBank/DDBJ whole genome shotgun (WGS) entry which is preliminary data.</text>
</comment>
<dbReference type="Proteomes" id="UP000178572">
    <property type="component" value="Unassembled WGS sequence"/>
</dbReference>
<proteinExistence type="predicted"/>
<sequence>MPLSPRQQRVALIIHARPGISSSRVLEQLAEKVSLVTVKRDIALLLKEGYLISTGSGPSVAYELSLRGRLFLPLDAHAYCAVEPDKRLASAHFNFDLFPNMPETVFTEDERALLEKATIAYRARSGNMSKALHEKELERFVIELSWKSSRIEGNTYTLLDTERLIREGIEAPDHSRAEATMIVNHKRAFDFVRVQRDSFARGLDRALVEEVHRLLVEGLGVSHGVRTRVVGITGTAYRPLGNPYQIREALKRLYARINSIFDPYSKALVALAGLSYVQPFEDGNKRAARLIGNALLLGADRAPLSYRSVDEVAYREAIVVFYEVQSIEPLKKIFIEQYLFSAAQYAGA</sequence>
<dbReference type="EMBL" id="MFLN01000040">
    <property type="protein sequence ID" value="OGG66605.1"/>
    <property type="molecule type" value="Genomic_DNA"/>
</dbReference>
<feature type="domain" description="Fido" evidence="3">
    <location>
        <begin position="203"/>
        <end position="336"/>
    </location>
</feature>
<dbReference type="PANTHER" id="PTHR13504">
    <property type="entry name" value="FIDO DOMAIN-CONTAINING PROTEIN DDB_G0283145"/>
    <property type="match status" value="1"/>
</dbReference>
<protein>
    <recommendedName>
        <fullName evidence="3">Fido domain-containing protein</fullName>
    </recommendedName>
</protein>
<evidence type="ECO:0000256" key="2">
    <source>
        <dbReference type="PIRSR" id="PIRSR640198-3"/>
    </source>
</evidence>
<dbReference type="InterPro" id="IPR036597">
    <property type="entry name" value="Fido-like_dom_sf"/>
</dbReference>
<dbReference type="InterPro" id="IPR003812">
    <property type="entry name" value="Fido"/>
</dbReference>
<evidence type="ECO:0000259" key="3">
    <source>
        <dbReference type="PROSITE" id="PS51459"/>
    </source>
</evidence>
<feature type="site" description="Important for autoinhibition of adenylyltransferase activity" evidence="2">
    <location>
        <position position="152"/>
    </location>
</feature>
<dbReference type="InterPro" id="IPR036390">
    <property type="entry name" value="WH_DNA-bd_sf"/>
</dbReference>
<dbReference type="PANTHER" id="PTHR13504:SF38">
    <property type="entry name" value="FIDO DOMAIN-CONTAINING PROTEIN"/>
    <property type="match status" value="1"/>
</dbReference>
<dbReference type="PROSITE" id="PS51459">
    <property type="entry name" value="FIDO"/>
    <property type="match status" value="1"/>
</dbReference>
<dbReference type="GO" id="GO:0005524">
    <property type="term" value="F:ATP binding"/>
    <property type="evidence" value="ECO:0007669"/>
    <property type="project" value="UniProtKB-KW"/>
</dbReference>
<dbReference type="STRING" id="1798500.A3C21_02865"/>
<dbReference type="Pfam" id="PF02661">
    <property type="entry name" value="Fic"/>
    <property type="match status" value="1"/>
</dbReference>
<organism evidence="4 5">
    <name type="scientific">Candidatus Kaiserbacteria bacterium RIFCSPHIGHO2_02_FULL_59_21</name>
    <dbReference type="NCBI Taxonomy" id="1798500"/>
    <lineage>
        <taxon>Bacteria</taxon>
        <taxon>Candidatus Kaiseribacteriota</taxon>
    </lineage>
</organism>
<keyword evidence="1" id="KW-0547">Nucleotide-binding</keyword>
<keyword evidence="1" id="KW-0067">ATP-binding</keyword>
<dbReference type="Gene3D" id="1.10.3290.10">
    <property type="entry name" value="Fido-like domain"/>
    <property type="match status" value="1"/>
</dbReference>
<dbReference type="SUPFAM" id="SSF140931">
    <property type="entry name" value="Fic-like"/>
    <property type="match status" value="1"/>
</dbReference>
<evidence type="ECO:0000313" key="5">
    <source>
        <dbReference type="Proteomes" id="UP000178572"/>
    </source>
</evidence>
<evidence type="ECO:0000256" key="1">
    <source>
        <dbReference type="PIRSR" id="PIRSR640198-2"/>
    </source>
</evidence>
<dbReference type="SUPFAM" id="SSF46785">
    <property type="entry name" value="Winged helix' DNA-binding domain"/>
    <property type="match status" value="1"/>
</dbReference>